<gene>
    <name evidence="3" type="ORF">HMPREF9248_1106</name>
</gene>
<dbReference type="Proteomes" id="UP000004431">
    <property type="component" value="Unassembled WGS sequence"/>
</dbReference>
<organism evidence="3 4">
    <name type="scientific">Fannyhessea vaginae PB189-T1-4</name>
    <dbReference type="NCBI Taxonomy" id="866774"/>
    <lineage>
        <taxon>Bacteria</taxon>
        <taxon>Bacillati</taxon>
        <taxon>Actinomycetota</taxon>
        <taxon>Coriobacteriia</taxon>
        <taxon>Coriobacteriales</taxon>
        <taxon>Atopobiaceae</taxon>
        <taxon>Fannyhessea</taxon>
    </lineage>
</organism>
<proteinExistence type="predicted"/>
<feature type="non-terminal residue" evidence="3">
    <location>
        <position position="1"/>
    </location>
</feature>
<keyword evidence="1" id="KW-0433">Leucine-rich repeat</keyword>
<dbReference type="PROSITE" id="PS00018">
    <property type="entry name" value="EF_HAND_1"/>
    <property type="match status" value="1"/>
</dbReference>
<keyword evidence="4" id="KW-1185">Reference proteome</keyword>
<evidence type="ECO:0000313" key="3">
    <source>
        <dbReference type="EMBL" id="EFL44660.1"/>
    </source>
</evidence>
<dbReference type="SUPFAM" id="SSF52058">
    <property type="entry name" value="L domain-like"/>
    <property type="match status" value="1"/>
</dbReference>
<accession>A0ABN0B1I0</accession>
<comment type="caution">
    <text evidence="3">The sequence shown here is derived from an EMBL/GenBank/DDBJ whole genome shotgun (WGS) entry which is preliminary data.</text>
</comment>
<dbReference type="InterPro" id="IPR025875">
    <property type="entry name" value="Leu-rich_rpt_4"/>
</dbReference>
<evidence type="ECO:0000256" key="2">
    <source>
        <dbReference type="ARBA" id="ARBA00022737"/>
    </source>
</evidence>
<evidence type="ECO:0000256" key="1">
    <source>
        <dbReference type="ARBA" id="ARBA00022614"/>
    </source>
</evidence>
<dbReference type="InterPro" id="IPR032675">
    <property type="entry name" value="LRR_dom_sf"/>
</dbReference>
<reference evidence="3 4" key="1">
    <citation type="submission" date="2010-08" db="EMBL/GenBank/DDBJ databases">
        <authorList>
            <person name="Durkin A.S."/>
            <person name="Madupu R."/>
            <person name="Torralba M."/>
            <person name="Gillis M."/>
            <person name="Methe B."/>
            <person name="Sutton G."/>
            <person name="Nelson K.E."/>
        </authorList>
    </citation>
    <scope>NUCLEOTIDE SEQUENCE [LARGE SCALE GENOMIC DNA]</scope>
    <source>
        <strain evidence="3 4">PB189-T1-4</strain>
    </source>
</reference>
<keyword evidence="2" id="KW-0677">Repeat</keyword>
<dbReference type="Gene3D" id="3.80.10.10">
    <property type="entry name" value="Ribonuclease Inhibitor"/>
    <property type="match status" value="1"/>
</dbReference>
<name>A0ABN0B1I0_9ACTN</name>
<dbReference type="PANTHER" id="PTHR46652:SF3">
    <property type="entry name" value="LEUCINE-RICH REPEAT-CONTAINING PROTEIN 9"/>
    <property type="match status" value="1"/>
</dbReference>
<protein>
    <submittedName>
        <fullName evidence="3">Leucine Rich Repeat protein</fullName>
    </submittedName>
</protein>
<dbReference type="InterPro" id="IPR050836">
    <property type="entry name" value="SDS22/Internalin_LRR"/>
</dbReference>
<feature type="non-terminal residue" evidence="3">
    <location>
        <position position="680"/>
    </location>
</feature>
<dbReference type="PANTHER" id="PTHR46652">
    <property type="entry name" value="LEUCINE-RICH REPEAT AND IQ DOMAIN-CONTAINING PROTEIN 1-RELATED"/>
    <property type="match status" value="1"/>
</dbReference>
<dbReference type="EMBL" id="AEDQ01000005">
    <property type="protein sequence ID" value="EFL44660.1"/>
    <property type="molecule type" value="Genomic_DNA"/>
</dbReference>
<sequence length="680" mass="76377">TNNQLATLNLTGCVSLTNLDCSNNKLAMLSTEGLQALSNFNGEEQNFSFSRAEQQTTFDLATLAQDIDPSMIRELQGGTISGTTVSFSPRPINRITYLYVTDNSEHMLRVSISITCIGSSLKVAINEENFPDDNFRGWIEQKYDTDHDKYLSKQEIERISEWNYSLNVKSFQGIEFFYNLKKFESYMMDVKALDLSMNINLEDISIKKAKNLNNLVLPASNTLKDISIVSSKLPTLNIPSCPNLTEVTFDDYASDTCGSYMPCYVAGESHYLNVVGYCPKLKKIHCENFGLEGIDISKCPNLTSLHCPSEFLAELDVSHNSMLEELVCGRCFKTFVPNLIARNHPDTYYSNLYLKKLVLCKNNKLTKLACGGSDITSLDLSQTPNLETLDCSSSDITSLDLSQTPNLETLDCSSSHITSLKAFNMEKLKTIDCNDCRHLTQLEVNNCKNLEKLNCADTSCDVINTYQNPKLKVKGNHSIYLDKPDIDELTYQLPSHFDTRRIINKDGITIDGQTIKLVLPENKSDFKASFDRKTDDIGNIYSCNFYISDLQVWVKYLGNGAVSYGKWVNTPGDPHWELVPDYIISGTRCKDYAIQPNKFIPPSGKLFKAWLMDGEEKQPGDIIKNLTKHVTLTAVWTDVEAIIPKDSNHPTNPDYEIYVLVELKAKDNGTVTPNNTDNAT</sequence>
<dbReference type="Pfam" id="PF12799">
    <property type="entry name" value="LRR_4"/>
    <property type="match status" value="1"/>
</dbReference>
<evidence type="ECO:0000313" key="4">
    <source>
        <dbReference type="Proteomes" id="UP000004431"/>
    </source>
</evidence>
<dbReference type="InterPro" id="IPR018247">
    <property type="entry name" value="EF_Hand_1_Ca_BS"/>
</dbReference>